<evidence type="ECO:0000259" key="2">
    <source>
        <dbReference type="Pfam" id="PF16297"/>
    </source>
</evidence>
<protein>
    <recommendedName>
        <fullName evidence="2">DUF4939 domain-containing protein</fullName>
    </recommendedName>
</protein>
<reference evidence="3 4" key="1">
    <citation type="submission" date="2015-12" db="EMBL/GenBank/DDBJ databases">
        <title>Draft genome sequence of Moniliophthora roreri, the causal agent of frosty pod rot of cacao.</title>
        <authorList>
            <person name="Aime M.C."/>
            <person name="Diaz-Valderrama J.R."/>
            <person name="Kijpornyongpan T."/>
            <person name="Phillips-Mora W."/>
        </authorList>
    </citation>
    <scope>NUCLEOTIDE SEQUENCE [LARGE SCALE GENOMIC DNA]</scope>
    <source>
        <strain evidence="3 4">MCA 2952</strain>
    </source>
</reference>
<dbReference type="EMBL" id="LATX01001266">
    <property type="protein sequence ID" value="KTB42970.1"/>
    <property type="molecule type" value="Genomic_DNA"/>
</dbReference>
<sequence>MPPRAHLMASEKAELDKQLEVAEQLLNPDPAKTLQQITHSLQKGVTDSLQELSEQSDKPEAEYSSDTEPFKELRNLFHTPSEPEMTTPAASASAAPEVKIEHADEEWATTIATSVIDVIKKDDNTKTPLSKPYEGDHKDTQQFLLDVELYFVMNSSKYNTDEKKKMFLLSLLKGRPKEWKMGEQLRLFPEDDDPAIKKKAAKETWDSFKKRFRTTWQPVDIKGDAQMKLEDL</sequence>
<accession>A0A0W0G330</accession>
<evidence type="ECO:0000313" key="4">
    <source>
        <dbReference type="Proteomes" id="UP000054988"/>
    </source>
</evidence>
<dbReference type="AlphaFoldDB" id="A0A0W0G330"/>
<dbReference type="Proteomes" id="UP000054988">
    <property type="component" value="Unassembled WGS sequence"/>
</dbReference>
<comment type="caution">
    <text evidence="3">The sequence shown here is derived from an EMBL/GenBank/DDBJ whole genome shotgun (WGS) entry which is preliminary data.</text>
</comment>
<dbReference type="InterPro" id="IPR032549">
    <property type="entry name" value="DUF4939"/>
</dbReference>
<proteinExistence type="predicted"/>
<feature type="region of interest" description="Disordered" evidence="1">
    <location>
        <begin position="45"/>
        <end position="99"/>
    </location>
</feature>
<dbReference type="Pfam" id="PF16297">
    <property type="entry name" value="DUF4939"/>
    <property type="match status" value="1"/>
</dbReference>
<organism evidence="3 4">
    <name type="scientific">Moniliophthora roreri</name>
    <name type="common">Frosty pod rot fungus</name>
    <name type="synonym">Monilia roreri</name>
    <dbReference type="NCBI Taxonomy" id="221103"/>
    <lineage>
        <taxon>Eukaryota</taxon>
        <taxon>Fungi</taxon>
        <taxon>Dikarya</taxon>
        <taxon>Basidiomycota</taxon>
        <taxon>Agaricomycotina</taxon>
        <taxon>Agaricomycetes</taxon>
        <taxon>Agaricomycetidae</taxon>
        <taxon>Agaricales</taxon>
        <taxon>Marasmiineae</taxon>
        <taxon>Marasmiaceae</taxon>
        <taxon>Moniliophthora</taxon>
    </lineage>
</organism>
<evidence type="ECO:0000256" key="1">
    <source>
        <dbReference type="SAM" id="MobiDB-lite"/>
    </source>
</evidence>
<feature type="domain" description="DUF4939" evidence="2">
    <location>
        <begin position="125"/>
        <end position="181"/>
    </location>
</feature>
<gene>
    <name evidence="3" type="ORF">WG66_4455</name>
</gene>
<evidence type="ECO:0000313" key="3">
    <source>
        <dbReference type="EMBL" id="KTB42970.1"/>
    </source>
</evidence>
<name>A0A0W0G330_MONRR</name>
<feature type="compositionally biased region" description="Low complexity" evidence="1">
    <location>
        <begin position="86"/>
        <end position="96"/>
    </location>
</feature>